<dbReference type="SUPFAM" id="SSF51182">
    <property type="entry name" value="RmlC-like cupins"/>
    <property type="match status" value="1"/>
</dbReference>
<dbReference type="RefSeq" id="WP_073824260.1">
    <property type="nucleotide sequence ID" value="NZ_JAUNKL010000024.1"/>
</dbReference>
<dbReference type="Gene3D" id="2.60.120.10">
    <property type="entry name" value="Jelly Rolls"/>
    <property type="match status" value="1"/>
</dbReference>
<dbReference type="PANTHER" id="PTHR43698:SF1">
    <property type="entry name" value="BLL4564 PROTEIN"/>
    <property type="match status" value="1"/>
</dbReference>
<feature type="domain" description="Cupin type-2" evidence="1">
    <location>
        <begin position="30"/>
        <end position="92"/>
    </location>
</feature>
<dbReference type="Proteomes" id="UP000185612">
    <property type="component" value="Unassembled WGS sequence"/>
</dbReference>
<dbReference type="Pfam" id="PF07883">
    <property type="entry name" value="Cupin_2"/>
    <property type="match status" value="1"/>
</dbReference>
<dbReference type="InterPro" id="IPR013096">
    <property type="entry name" value="Cupin_2"/>
</dbReference>
<reference evidence="3" key="1">
    <citation type="submission" date="2016-12" db="EMBL/GenBank/DDBJ databases">
        <authorList>
            <person name="Meng X."/>
        </authorList>
    </citation>
    <scope>NUCLEOTIDE SEQUENCE [LARGE SCALE GENOMIC DNA]</scope>
    <source>
        <strain evidence="3">DSM 20732</strain>
    </source>
</reference>
<dbReference type="PANTHER" id="PTHR43698">
    <property type="entry name" value="RIBD C-TERMINAL DOMAIN CONTAINING PROTEIN"/>
    <property type="match status" value="1"/>
</dbReference>
<evidence type="ECO:0000313" key="3">
    <source>
        <dbReference type="Proteomes" id="UP000185612"/>
    </source>
</evidence>
<sequence>MSTVPVHFTGTVNATTLAAPTPESPLAVYVVTFSAGAHTHWHTHPKGQGLYVTDGVALVHIEGQTAKHLTKGESIWIDADRRHWHGAAPGQPMTHVAYQQAADDLSTVDWHEPVTPTTYTQATKENH</sequence>
<name>A0A1Q5PW79_9ACTO</name>
<gene>
    <name evidence="2" type="ORF">BSZ40_05975</name>
</gene>
<dbReference type="CDD" id="cd02233">
    <property type="entry name" value="cupin_HNL-like"/>
    <property type="match status" value="1"/>
</dbReference>
<comment type="caution">
    <text evidence="2">The sequence shown here is derived from an EMBL/GenBank/DDBJ whole genome shotgun (WGS) entry which is preliminary data.</text>
</comment>
<dbReference type="InterPro" id="IPR011051">
    <property type="entry name" value="RmlC_Cupin_sf"/>
</dbReference>
<dbReference type="STRING" id="52770.BSZ40_05975"/>
<dbReference type="InterPro" id="IPR047263">
    <property type="entry name" value="HNL-like_cupin"/>
</dbReference>
<evidence type="ECO:0000313" key="2">
    <source>
        <dbReference type="EMBL" id="OKL51699.1"/>
    </source>
</evidence>
<proteinExistence type="predicted"/>
<dbReference type="AlphaFoldDB" id="A0A1Q5PW79"/>
<dbReference type="EMBL" id="MQVS01000005">
    <property type="protein sequence ID" value="OKL51699.1"/>
    <property type="molecule type" value="Genomic_DNA"/>
</dbReference>
<organism evidence="2 3">
    <name type="scientific">Buchananella hordeovulneris</name>
    <dbReference type="NCBI Taxonomy" id="52770"/>
    <lineage>
        <taxon>Bacteria</taxon>
        <taxon>Bacillati</taxon>
        <taxon>Actinomycetota</taxon>
        <taxon>Actinomycetes</taxon>
        <taxon>Actinomycetales</taxon>
        <taxon>Actinomycetaceae</taxon>
        <taxon>Buchananella</taxon>
    </lineage>
</organism>
<evidence type="ECO:0000259" key="1">
    <source>
        <dbReference type="Pfam" id="PF07883"/>
    </source>
</evidence>
<dbReference type="OrthoDB" id="9802489at2"/>
<protein>
    <submittedName>
        <fullName evidence="2">Cupin</fullName>
    </submittedName>
</protein>
<keyword evidence="3" id="KW-1185">Reference proteome</keyword>
<dbReference type="InterPro" id="IPR014710">
    <property type="entry name" value="RmlC-like_jellyroll"/>
</dbReference>
<accession>A0A1Q5PW79</accession>